<evidence type="ECO:0000313" key="2">
    <source>
        <dbReference type="EMBL" id="KAJ1087809.1"/>
    </source>
</evidence>
<dbReference type="EMBL" id="JANPWB010000015">
    <property type="protein sequence ID" value="KAJ1087809.1"/>
    <property type="molecule type" value="Genomic_DNA"/>
</dbReference>
<proteinExistence type="predicted"/>
<keyword evidence="3" id="KW-1185">Reference proteome</keyword>
<dbReference type="Proteomes" id="UP001066276">
    <property type="component" value="Chromosome 11"/>
</dbReference>
<protein>
    <recommendedName>
        <fullName evidence="4">Secreted protein</fullName>
    </recommendedName>
</protein>
<organism evidence="2 3">
    <name type="scientific">Pleurodeles waltl</name>
    <name type="common">Iberian ribbed newt</name>
    <dbReference type="NCBI Taxonomy" id="8319"/>
    <lineage>
        <taxon>Eukaryota</taxon>
        <taxon>Metazoa</taxon>
        <taxon>Chordata</taxon>
        <taxon>Craniata</taxon>
        <taxon>Vertebrata</taxon>
        <taxon>Euteleostomi</taxon>
        <taxon>Amphibia</taxon>
        <taxon>Batrachia</taxon>
        <taxon>Caudata</taxon>
        <taxon>Salamandroidea</taxon>
        <taxon>Salamandridae</taxon>
        <taxon>Pleurodelinae</taxon>
        <taxon>Pleurodeles</taxon>
    </lineage>
</organism>
<reference evidence="2" key="1">
    <citation type="journal article" date="2022" name="bioRxiv">
        <title>Sequencing and chromosome-scale assembly of the giantPleurodeles waltlgenome.</title>
        <authorList>
            <person name="Brown T."/>
            <person name="Elewa A."/>
            <person name="Iarovenko S."/>
            <person name="Subramanian E."/>
            <person name="Araus A.J."/>
            <person name="Petzold A."/>
            <person name="Susuki M."/>
            <person name="Suzuki K.-i.T."/>
            <person name="Hayashi T."/>
            <person name="Toyoda A."/>
            <person name="Oliveira C."/>
            <person name="Osipova E."/>
            <person name="Leigh N.D."/>
            <person name="Simon A."/>
            <person name="Yun M.H."/>
        </authorList>
    </citation>
    <scope>NUCLEOTIDE SEQUENCE</scope>
    <source>
        <strain evidence="2">20211129_DDA</strain>
        <tissue evidence="2">Liver</tissue>
    </source>
</reference>
<evidence type="ECO:0000256" key="1">
    <source>
        <dbReference type="SAM" id="MobiDB-lite"/>
    </source>
</evidence>
<evidence type="ECO:0008006" key="4">
    <source>
        <dbReference type="Google" id="ProtNLM"/>
    </source>
</evidence>
<dbReference type="AlphaFoldDB" id="A0AAV7LB83"/>
<feature type="region of interest" description="Disordered" evidence="1">
    <location>
        <begin position="18"/>
        <end position="39"/>
    </location>
</feature>
<evidence type="ECO:0000313" key="3">
    <source>
        <dbReference type="Proteomes" id="UP001066276"/>
    </source>
</evidence>
<name>A0AAV7LB83_PLEWA</name>
<comment type="caution">
    <text evidence="2">The sequence shown here is derived from an EMBL/GenBank/DDBJ whole genome shotgun (WGS) entry which is preliminary data.</text>
</comment>
<sequence>MVVWVWCACCPIETAASHGRPRGLRQEMGESAQPGGYVKHWQESGGARVHSEGAWGAPTMTRRYHTAPIFHHNGADRRDVKFQDLGNGAAV</sequence>
<gene>
    <name evidence="2" type="ORF">NDU88_000972</name>
</gene>
<accession>A0AAV7LB83</accession>